<keyword evidence="3" id="KW-1185">Reference proteome</keyword>
<proteinExistence type="predicted"/>
<dbReference type="Gene3D" id="3.30.70.100">
    <property type="match status" value="1"/>
</dbReference>
<dbReference type="InterPro" id="IPR011008">
    <property type="entry name" value="Dimeric_a/b-barrel"/>
</dbReference>
<reference evidence="3" key="1">
    <citation type="submission" date="2023-07" db="EMBL/GenBank/DDBJ databases">
        <title>Conexibacter stalactiti sp. nov., isolated from stalactites in a lava cave and emended description of the genus Conexibacter.</title>
        <authorList>
            <person name="Lee S.D."/>
        </authorList>
    </citation>
    <scope>NUCLEOTIDE SEQUENCE [LARGE SCALE GENOMIC DNA]</scope>
    <source>
        <strain evidence="3">KCTC 39840</strain>
    </source>
</reference>
<dbReference type="RefSeq" id="WP_318597197.1">
    <property type="nucleotide sequence ID" value="NZ_JAWSTH010000023.1"/>
</dbReference>
<evidence type="ECO:0000313" key="2">
    <source>
        <dbReference type="EMBL" id="MDW5594864.1"/>
    </source>
</evidence>
<comment type="caution">
    <text evidence="2">The sequence shown here is derived from an EMBL/GenBank/DDBJ whole genome shotgun (WGS) entry which is preliminary data.</text>
</comment>
<dbReference type="SUPFAM" id="SSF54909">
    <property type="entry name" value="Dimeric alpha+beta barrel"/>
    <property type="match status" value="1"/>
</dbReference>
<accession>A0ABU4HNM0</accession>
<dbReference type="Proteomes" id="UP001284601">
    <property type="component" value="Unassembled WGS sequence"/>
</dbReference>
<dbReference type="Pfam" id="PF07110">
    <property type="entry name" value="EthD"/>
    <property type="match status" value="1"/>
</dbReference>
<name>A0ABU4HNM0_9ACTN</name>
<protein>
    <submittedName>
        <fullName evidence="2">EthD domain-containing protein</fullName>
    </submittedName>
</protein>
<organism evidence="2 3">
    <name type="scientific">Conexibacter stalactiti</name>
    <dbReference type="NCBI Taxonomy" id="1940611"/>
    <lineage>
        <taxon>Bacteria</taxon>
        <taxon>Bacillati</taxon>
        <taxon>Actinomycetota</taxon>
        <taxon>Thermoleophilia</taxon>
        <taxon>Solirubrobacterales</taxon>
        <taxon>Conexibacteraceae</taxon>
        <taxon>Conexibacter</taxon>
    </lineage>
</organism>
<dbReference type="InterPro" id="IPR009799">
    <property type="entry name" value="EthD_dom"/>
</dbReference>
<reference evidence="2 3" key="2">
    <citation type="submission" date="2023-10" db="EMBL/GenBank/DDBJ databases">
        <authorList>
            <person name="Han X.F."/>
        </authorList>
    </citation>
    <scope>NUCLEOTIDE SEQUENCE [LARGE SCALE GENOMIC DNA]</scope>
    <source>
        <strain evidence="2 3">KCTC 39840</strain>
    </source>
</reference>
<feature type="domain" description="EthD" evidence="1">
    <location>
        <begin position="132"/>
        <end position="229"/>
    </location>
</feature>
<evidence type="ECO:0000313" key="3">
    <source>
        <dbReference type="Proteomes" id="UP001284601"/>
    </source>
</evidence>
<gene>
    <name evidence="2" type="ORF">R7226_10975</name>
</gene>
<evidence type="ECO:0000259" key="1">
    <source>
        <dbReference type="Pfam" id="PF07110"/>
    </source>
</evidence>
<dbReference type="EMBL" id="JAWSTH010000023">
    <property type="protein sequence ID" value="MDW5594864.1"/>
    <property type="molecule type" value="Genomic_DNA"/>
</dbReference>
<sequence>MTSPSPDRVSLQLAAQHGEEELLRAHVRQLAEVWAAALGPEVSVRATVRRPVTDLAETHFRELLPNLRPFDATLDAWGPARLKIAATVGALVEGLAEPVIDERRSRILVGRQMDVKEGDGPFVVTFLQNPREDFSREQFLTRLRERHVTIALPDDPDGRPVANRLAGFRFTTVDGERSALAAEATGLAAAPFHALSEPHYDDVAHFRSVTCDPAVRTAVTADELEFLDHERSAATTSETIFVVRAEPAAA</sequence>